<accession>A0ABD0LB15</accession>
<reference evidence="2 3" key="1">
    <citation type="journal article" date="2023" name="Sci. Data">
        <title>Genome assembly of the Korean intertidal mud-creeper Batillaria attramentaria.</title>
        <authorList>
            <person name="Patra A.K."/>
            <person name="Ho P.T."/>
            <person name="Jun S."/>
            <person name="Lee S.J."/>
            <person name="Kim Y."/>
            <person name="Won Y.J."/>
        </authorList>
    </citation>
    <scope>NUCLEOTIDE SEQUENCE [LARGE SCALE GENOMIC DNA]</scope>
    <source>
        <strain evidence="2">Wonlab-2016</strain>
    </source>
</reference>
<keyword evidence="1" id="KW-1133">Transmembrane helix</keyword>
<dbReference type="AlphaFoldDB" id="A0ABD0LB15"/>
<dbReference type="Proteomes" id="UP001519460">
    <property type="component" value="Unassembled WGS sequence"/>
</dbReference>
<name>A0ABD0LB15_9CAEN</name>
<feature type="transmembrane region" description="Helical" evidence="1">
    <location>
        <begin position="92"/>
        <end position="112"/>
    </location>
</feature>
<evidence type="ECO:0000313" key="3">
    <source>
        <dbReference type="Proteomes" id="UP001519460"/>
    </source>
</evidence>
<proteinExistence type="predicted"/>
<protein>
    <submittedName>
        <fullName evidence="2">Uncharacterized protein</fullName>
    </submittedName>
</protein>
<feature type="transmembrane region" description="Helical" evidence="1">
    <location>
        <begin position="146"/>
        <end position="164"/>
    </location>
</feature>
<feature type="non-terminal residue" evidence="2">
    <location>
        <position position="1"/>
    </location>
</feature>
<comment type="caution">
    <text evidence="2">The sequence shown here is derived from an EMBL/GenBank/DDBJ whole genome shotgun (WGS) entry which is preliminary data.</text>
</comment>
<evidence type="ECO:0000256" key="1">
    <source>
        <dbReference type="SAM" id="Phobius"/>
    </source>
</evidence>
<feature type="transmembrane region" description="Helical" evidence="1">
    <location>
        <begin position="60"/>
        <end position="80"/>
    </location>
</feature>
<dbReference type="PANTHER" id="PTHR33444:SF7">
    <property type="entry name" value="TRANSMEMBRANE PROTEIN 272"/>
    <property type="match status" value="1"/>
</dbReference>
<gene>
    <name evidence="2" type="ORF">BaRGS_00012246</name>
</gene>
<dbReference type="PANTHER" id="PTHR33444">
    <property type="entry name" value="SI:DKEY-19B23.12-RELATED"/>
    <property type="match status" value="1"/>
</dbReference>
<evidence type="ECO:0000313" key="2">
    <source>
        <dbReference type="EMBL" id="KAK7496594.1"/>
    </source>
</evidence>
<keyword evidence="1" id="KW-0812">Transmembrane</keyword>
<organism evidence="2 3">
    <name type="scientific">Batillaria attramentaria</name>
    <dbReference type="NCBI Taxonomy" id="370345"/>
    <lineage>
        <taxon>Eukaryota</taxon>
        <taxon>Metazoa</taxon>
        <taxon>Spiralia</taxon>
        <taxon>Lophotrochozoa</taxon>
        <taxon>Mollusca</taxon>
        <taxon>Gastropoda</taxon>
        <taxon>Caenogastropoda</taxon>
        <taxon>Sorbeoconcha</taxon>
        <taxon>Cerithioidea</taxon>
        <taxon>Batillariidae</taxon>
        <taxon>Batillaria</taxon>
    </lineage>
</organism>
<sequence>SFDDHKQLFKTSVDWSQSASLDTGIGRQDAVVQMEELAKETDSTCEFMCRVGKIVCSSDLVTVLLAVSIMLPITMVSLGVKFLDECPLEPRVPVYLLVGGCVLMLKLTLSLWRALQRRRQDNADVIYDEGDVGAGLSSRTYRVMNVLLTLFLVGWHVAGSYWLFSIWKPRFSPLLHVPSEYCERTLYMFSVGQNLALYCLSCLYLASLCCLALVCRPPDRDIIR</sequence>
<keyword evidence="3" id="KW-1185">Reference proteome</keyword>
<dbReference type="EMBL" id="JACVVK020000066">
    <property type="protein sequence ID" value="KAK7496594.1"/>
    <property type="molecule type" value="Genomic_DNA"/>
</dbReference>
<keyword evidence="1" id="KW-0472">Membrane</keyword>
<dbReference type="InterPro" id="IPR040350">
    <property type="entry name" value="TMEM272"/>
</dbReference>
<feature type="transmembrane region" description="Helical" evidence="1">
    <location>
        <begin position="195"/>
        <end position="215"/>
    </location>
</feature>